<evidence type="ECO:0000256" key="1">
    <source>
        <dbReference type="ARBA" id="ARBA00004141"/>
    </source>
</evidence>
<feature type="transmembrane region" description="Helical" evidence="6">
    <location>
        <begin position="79"/>
        <end position="99"/>
    </location>
</feature>
<evidence type="ECO:0000256" key="6">
    <source>
        <dbReference type="SAM" id="Phobius"/>
    </source>
</evidence>
<organism evidence="8 9">
    <name type="scientific">Prorocentrum cordatum</name>
    <dbReference type="NCBI Taxonomy" id="2364126"/>
    <lineage>
        <taxon>Eukaryota</taxon>
        <taxon>Sar</taxon>
        <taxon>Alveolata</taxon>
        <taxon>Dinophyceae</taxon>
        <taxon>Prorocentrales</taxon>
        <taxon>Prorocentraceae</taxon>
        <taxon>Prorocentrum</taxon>
    </lineage>
</organism>
<evidence type="ECO:0000256" key="5">
    <source>
        <dbReference type="ARBA" id="ARBA00023136"/>
    </source>
</evidence>
<evidence type="ECO:0000256" key="2">
    <source>
        <dbReference type="ARBA" id="ARBA00022448"/>
    </source>
</evidence>
<protein>
    <recommendedName>
        <fullName evidence="7">Major facilitator superfamily (MFS) profile domain-containing protein</fullName>
    </recommendedName>
</protein>
<dbReference type="InterPro" id="IPR005828">
    <property type="entry name" value="MFS_sugar_transport-like"/>
</dbReference>
<dbReference type="Pfam" id="PF00083">
    <property type="entry name" value="Sugar_tr"/>
    <property type="match status" value="1"/>
</dbReference>
<accession>A0ABN9PNC3</accession>
<keyword evidence="5 6" id="KW-0472">Membrane</keyword>
<feature type="transmembrane region" description="Helical" evidence="6">
    <location>
        <begin position="44"/>
        <end position="67"/>
    </location>
</feature>
<comment type="subcellular location">
    <subcellularLocation>
        <location evidence="1">Membrane</location>
        <topology evidence="1">Multi-pass membrane protein</topology>
    </subcellularLocation>
</comment>
<feature type="transmembrane region" description="Helical" evidence="6">
    <location>
        <begin position="184"/>
        <end position="203"/>
    </location>
</feature>
<gene>
    <name evidence="8" type="ORF">PCOR1329_LOCUS4501</name>
</gene>
<dbReference type="PROSITE" id="PS50850">
    <property type="entry name" value="MFS"/>
    <property type="match status" value="1"/>
</dbReference>
<evidence type="ECO:0000313" key="9">
    <source>
        <dbReference type="Proteomes" id="UP001189429"/>
    </source>
</evidence>
<feature type="transmembrane region" description="Helical" evidence="6">
    <location>
        <begin position="312"/>
        <end position="330"/>
    </location>
</feature>
<name>A0ABN9PNC3_9DINO</name>
<dbReference type="SUPFAM" id="SSF103473">
    <property type="entry name" value="MFS general substrate transporter"/>
    <property type="match status" value="1"/>
</dbReference>
<dbReference type="InterPro" id="IPR020846">
    <property type="entry name" value="MFS_dom"/>
</dbReference>
<dbReference type="EMBL" id="CAUYUJ010001163">
    <property type="protein sequence ID" value="CAK0794553.1"/>
    <property type="molecule type" value="Genomic_DNA"/>
</dbReference>
<dbReference type="InterPro" id="IPR036259">
    <property type="entry name" value="MFS_trans_sf"/>
</dbReference>
<keyword evidence="2" id="KW-0813">Transport</keyword>
<feature type="transmembrane region" description="Helical" evidence="6">
    <location>
        <begin position="279"/>
        <end position="300"/>
    </location>
</feature>
<evidence type="ECO:0000256" key="3">
    <source>
        <dbReference type="ARBA" id="ARBA00022692"/>
    </source>
</evidence>
<comment type="caution">
    <text evidence="8">The sequence shown here is derived from an EMBL/GenBank/DDBJ whole genome shotgun (WGS) entry which is preliminary data.</text>
</comment>
<evidence type="ECO:0000313" key="8">
    <source>
        <dbReference type="EMBL" id="CAK0794553.1"/>
    </source>
</evidence>
<reference evidence="8" key="1">
    <citation type="submission" date="2023-10" db="EMBL/GenBank/DDBJ databases">
        <authorList>
            <person name="Chen Y."/>
            <person name="Shah S."/>
            <person name="Dougan E. K."/>
            <person name="Thang M."/>
            <person name="Chan C."/>
        </authorList>
    </citation>
    <scope>NUCLEOTIDE SEQUENCE [LARGE SCALE GENOMIC DNA]</scope>
</reference>
<proteinExistence type="predicted"/>
<dbReference type="PANTHER" id="PTHR23511:SF34">
    <property type="entry name" value="SYNAPTIC VESICLE GLYCOPROTEIN 2"/>
    <property type="match status" value="1"/>
</dbReference>
<feature type="domain" description="Major facilitator superfamily (MFS) profile" evidence="7">
    <location>
        <begin position="1"/>
        <end position="366"/>
    </location>
</feature>
<feature type="transmembrane region" description="Helical" evidence="6">
    <location>
        <begin position="342"/>
        <end position="361"/>
    </location>
</feature>
<keyword evidence="9" id="KW-1185">Reference proteome</keyword>
<keyword evidence="3 6" id="KW-0812">Transmembrane</keyword>
<dbReference type="PANTHER" id="PTHR23511">
    <property type="entry name" value="SYNAPTIC VESICLE GLYCOPROTEIN 2"/>
    <property type="match status" value="1"/>
</dbReference>
<dbReference type="Proteomes" id="UP001189429">
    <property type="component" value="Unassembled WGS sequence"/>
</dbReference>
<dbReference type="Gene3D" id="1.20.1250.20">
    <property type="entry name" value="MFS general substrate transporter like domains"/>
    <property type="match status" value="1"/>
</dbReference>
<keyword evidence="4 6" id="KW-1133">Transmembrane helix</keyword>
<sequence length="421" mass="46204">MASSVTVGFWSLSAARFCVGVSFGIGQPAWNTLGAEVTPADYRIMMSAISQGFFILGELYSATLLMVDDPQMKDLHWRWLLRMGAIPSAIFGIACLLFMHQSPSYLAVSGQYEKAKEVLQSMRNDNGHPADMSVDFALVTRKSQLKRMAKRLRAARRLTVLSKNDLLKQVRVVFGPNLWPSTLIVMYSCFVLNFLYYGCLYALPQVLASSAEPGSNAALELLTGALAEIPGQVLGILCGSYLTRKLNMKVYLGLTSLSLVSFAFSLIHPGGAAKVFQLAGIYGIKCFVAIGFVVVYQYSIEIYPTEARTTGTAINMGSGRVAGIISPLIFEGVVSVTGGFSVFFYLLIGCATLNFLLIPLLKYETFGMALMDDVDDEDEEEAGKAEKAKEEEDEVAPLLDSKTTRYRARTVFFAEPLMPRF</sequence>
<evidence type="ECO:0000259" key="7">
    <source>
        <dbReference type="PROSITE" id="PS50850"/>
    </source>
</evidence>
<feature type="transmembrane region" description="Helical" evidence="6">
    <location>
        <begin position="250"/>
        <end position="267"/>
    </location>
</feature>
<evidence type="ECO:0000256" key="4">
    <source>
        <dbReference type="ARBA" id="ARBA00022989"/>
    </source>
</evidence>